<evidence type="ECO:0000256" key="1">
    <source>
        <dbReference type="ARBA" id="ARBA00006432"/>
    </source>
</evidence>
<evidence type="ECO:0000259" key="4">
    <source>
        <dbReference type="Pfam" id="PF13193"/>
    </source>
</evidence>
<dbReference type="InterPro" id="IPR025110">
    <property type="entry name" value="AMP-bd_C"/>
</dbReference>
<dbReference type="PROSITE" id="PS00455">
    <property type="entry name" value="AMP_BINDING"/>
    <property type="match status" value="1"/>
</dbReference>
<comment type="similarity">
    <text evidence="1">Belongs to the ATP-dependent AMP-binding enzyme family.</text>
</comment>
<gene>
    <name evidence="5" type="ORF">CN689_09885</name>
</gene>
<dbReference type="InterPro" id="IPR045851">
    <property type="entry name" value="AMP-bd_C_sf"/>
</dbReference>
<dbReference type="RefSeq" id="WP_098175741.1">
    <property type="nucleotide sequence ID" value="NZ_NUEQ01000014.1"/>
</dbReference>
<dbReference type="Gene3D" id="3.40.50.12780">
    <property type="entry name" value="N-terminal domain of ligase-like"/>
    <property type="match status" value="1"/>
</dbReference>
<feature type="domain" description="AMP-binding enzyme C-terminal" evidence="4">
    <location>
        <begin position="414"/>
        <end position="489"/>
    </location>
</feature>
<evidence type="ECO:0000313" key="6">
    <source>
        <dbReference type="Proteomes" id="UP000220106"/>
    </source>
</evidence>
<keyword evidence="2" id="KW-0436">Ligase</keyword>
<evidence type="ECO:0000256" key="2">
    <source>
        <dbReference type="ARBA" id="ARBA00022598"/>
    </source>
</evidence>
<dbReference type="PANTHER" id="PTHR43201">
    <property type="entry name" value="ACYL-COA SYNTHETASE"/>
    <property type="match status" value="1"/>
</dbReference>
<evidence type="ECO:0000259" key="3">
    <source>
        <dbReference type="Pfam" id="PF00501"/>
    </source>
</evidence>
<dbReference type="GO" id="GO:0006631">
    <property type="term" value="P:fatty acid metabolic process"/>
    <property type="evidence" value="ECO:0007669"/>
    <property type="project" value="TreeGrafter"/>
</dbReference>
<dbReference type="SUPFAM" id="SSF56801">
    <property type="entry name" value="Acetyl-CoA synthetase-like"/>
    <property type="match status" value="1"/>
</dbReference>
<dbReference type="AlphaFoldDB" id="A0AAX0RS52"/>
<comment type="caution">
    <text evidence="5">The sequence shown here is derived from an EMBL/GenBank/DDBJ whole genome shotgun (WGS) entry which is preliminary data.</text>
</comment>
<dbReference type="Proteomes" id="UP000220106">
    <property type="component" value="Unassembled WGS sequence"/>
</dbReference>
<name>A0AAX0RS52_9BACI</name>
<dbReference type="PANTHER" id="PTHR43201:SF5">
    <property type="entry name" value="MEDIUM-CHAIN ACYL-COA LIGASE ACSF2, MITOCHONDRIAL"/>
    <property type="match status" value="1"/>
</dbReference>
<protein>
    <submittedName>
        <fullName evidence="5">Acyl-CoA synthetase</fullName>
    </submittedName>
</protein>
<dbReference type="Pfam" id="PF13193">
    <property type="entry name" value="AMP-binding_C"/>
    <property type="match status" value="1"/>
</dbReference>
<evidence type="ECO:0000313" key="5">
    <source>
        <dbReference type="EMBL" id="PEJ34431.1"/>
    </source>
</evidence>
<feature type="domain" description="AMP-dependent synthetase/ligase" evidence="3">
    <location>
        <begin position="21"/>
        <end position="364"/>
    </location>
</feature>
<proteinExistence type="inferred from homology"/>
<organism evidence="5 6">
    <name type="scientific">Peribacillus butanolivorans</name>
    <dbReference type="NCBI Taxonomy" id="421767"/>
    <lineage>
        <taxon>Bacteria</taxon>
        <taxon>Bacillati</taxon>
        <taxon>Bacillota</taxon>
        <taxon>Bacilli</taxon>
        <taxon>Bacillales</taxon>
        <taxon>Bacillaceae</taxon>
        <taxon>Peribacillus</taxon>
    </lineage>
</organism>
<dbReference type="InterPro" id="IPR020845">
    <property type="entry name" value="AMP-binding_CS"/>
</dbReference>
<dbReference type="InterPro" id="IPR000873">
    <property type="entry name" value="AMP-dep_synth/lig_dom"/>
</dbReference>
<dbReference type="InterPro" id="IPR042099">
    <property type="entry name" value="ANL_N_sf"/>
</dbReference>
<dbReference type="EMBL" id="NUEQ01000014">
    <property type="protein sequence ID" value="PEJ34431.1"/>
    <property type="molecule type" value="Genomic_DNA"/>
</dbReference>
<dbReference type="GO" id="GO:0031956">
    <property type="term" value="F:medium-chain fatty acid-CoA ligase activity"/>
    <property type="evidence" value="ECO:0007669"/>
    <property type="project" value="TreeGrafter"/>
</dbReference>
<dbReference type="Pfam" id="PF00501">
    <property type="entry name" value="AMP-binding"/>
    <property type="match status" value="1"/>
</dbReference>
<dbReference type="Gene3D" id="3.30.300.30">
    <property type="match status" value="1"/>
</dbReference>
<reference evidence="5 6" key="1">
    <citation type="submission" date="2017-09" db="EMBL/GenBank/DDBJ databases">
        <title>Large-scale bioinformatics analysis of Bacillus genomes uncovers conserved roles of natural products in bacterial physiology.</title>
        <authorList>
            <consortium name="Agbiome Team Llc"/>
            <person name="Bleich R.M."/>
            <person name="Kirk G.J."/>
            <person name="Santa Maria K.C."/>
            <person name="Allen S.E."/>
            <person name="Farag S."/>
            <person name="Shank E.A."/>
            <person name="Bowers A."/>
        </authorList>
    </citation>
    <scope>NUCLEOTIDE SEQUENCE [LARGE SCALE GENOMIC DNA]</scope>
    <source>
        <strain evidence="5 6">AFS003229</strain>
    </source>
</reference>
<accession>A0AAX0RS52</accession>
<sequence>MKGNNNMNITDQITMYKDICPEKVAVQLGTRQLTYSALVDSMNQMANGLSNVEHSSKSNIAILMSNCVEFIQIFVGVVKAGLIPVPLDPKWSATEIRYVLTKCEPALLFIEGSLADKVEEEGIPTIIVEPDGTEDDFSNWLASNAVEEPITPLINEVLFLGFTSGTTGTPKGYIRTHLSWLESFYSTNKVFNLKFCDHILAPGPLVHSLSLFAAIQTLFIGATFHIIRKFTPADVLKVCQLVEETTIFLVPTMIQAIMDYAVRAPHPYYVPKAVISSGAKWSAASKEGAMEVFPNLDIYEFYGSSEASYISYLTPQNNSLKPDTVGKPFPQVKISIRDMDGKEVKTGEVGQLFVSSEMIFSGYFQQEDETNNVLKDNWLKLGDYARRDEEGYLYIEGRAKNMIVSGGLNIFPEEIERVLMQLPEIEAVMVTSLPDAYWGEKVIVLVQWTQGYTLNLQEVKSHCRKYLASYKTPQELIEVTAFPYTSSGKIARNLVKQQMIEVCR</sequence>